<dbReference type="PROSITE" id="PS51296">
    <property type="entry name" value="RIESKE"/>
    <property type="match status" value="1"/>
</dbReference>
<evidence type="ECO:0000256" key="4">
    <source>
        <dbReference type="ARBA" id="ARBA00023002"/>
    </source>
</evidence>
<comment type="caution">
    <text evidence="8">The sequence shown here is derived from an EMBL/GenBank/DDBJ whole genome shotgun (WGS) entry which is preliminary data.</text>
</comment>
<evidence type="ECO:0000256" key="3">
    <source>
        <dbReference type="ARBA" id="ARBA00022723"/>
    </source>
</evidence>
<keyword evidence="3" id="KW-0479">Metal-binding</keyword>
<dbReference type="Pfam" id="PF00355">
    <property type="entry name" value="Rieske"/>
    <property type="match status" value="1"/>
</dbReference>
<evidence type="ECO:0000256" key="6">
    <source>
        <dbReference type="ARBA" id="ARBA00023014"/>
    </source>
</evidence>
<dbReference type="RefSeq" id="WP_179584096.1">
    <property type="nucleotide sequence ID" value="NZ_JACBYR010000001.1"/>
</dbReference>
<dbReference type="InterPro" id="IPR001663">
    <property type="entry name" value="Rng_hydr_dOase-A"/>
</dbReference>
<keyword evidence="8" id="KW-0223">Dioxygenase</keyword>
<reference evidence="8 9" key="1">
    <citation type="submission" date="2020-07" db="EMBL/GenBank/DDBJ databases">
        <title>Genomic Encyclopedia of Type Strains, Phase IV (KMG-V): Genome sequencing to study the core and pangenomes of soil and plant-associated prokaryotes.</title>
        <authorList>
            <person name="Whitman W."/>
        </authorList>
    </citation>
    <scope>NUCLEOTIDE SEQUENCE [LARGE SCALE GENOMIC DNA]</scope>
    <source>
        <strain evidence="8 9">SAS40</strain>
    </source>
</reference>
<dbReference type="EMBL" id="JACBYR010000001">
    <property type="protein sequence ID" value="NYE81802.1"/>
    <property type="molecule type" value="Genomic_DNA"/>
</dbReference>
<organism evidence="8 9">
    <name type="scientific">Pigmentiphaga litoralis</name>
    <dbReference type="NCBI Taxonomy" id="516702"/>
    <lineage>
        <taxon>Bacteria</taxon>
        <taxon>Pseudomonadati</taxon>
        <taxon>Pseudomonadota</taxon>
        <taxon>Betaproteobacteria</taxon>
        <taxon>Burkholderiales</taxon>
        <taxon>Alcaligenaceae</taxon>
        <taxon>Pigmentiphaga</taxon>
    </lineage>
</organism>
<evidence type="ECO:0000256" key="2">
    <source>
        <dbReference type="ARBA" id="ARBA00022714"/>
    </source>
</evidence>
<dbReference type="AlphaFoldDB" id="A0A7Y9IRS9"/>
<dbReference type="SUPFAM" id="SSF50022">
    <property type="entry name" value="ISP domain"/>
    <property type="match status" value="1"/>
</dbReference>
<dbReference type="Gene3D" id="3.90.380.10">
    <property type="entry name" value="Naphthalene 1,2-dioxygenase Alpha Subunit, Chain A, domain 1"/>
    <property type="match status" value="1"/>
</dbReference>
<evidence type="ECO:0000259" key="7">
    <source>
        <dbReference type="PROSITE" id="PS51296"/>
    </source>
</evidence>
<keyword evidence="5" id="KW-0408">Iron</keyword>
<dbReference type="GO" id="GO:0018623">
    <property type="term" value="F:benzoate 1,2-dioxygenase activity"/>
    <property type="evidence" value="ECO:0007669"/>
    <property type="project" value="UniProtKB-EC"/>
</dbReference>
<keyword evidence="2" id="KW-0001">2Fe-2S</keyword>
<keyword evidence="6" id="KW-0411">Iron-sulfur</keyword>
<dbReference type="PRINTS" id="PR00090">
    <property type="entry name" value="RNGDIOXGNASE"/>
</dbReference>
<keyword evidence="9" id="KW-1185">Reference proteome</keyword>
<dbReference type="GO" id="GO:0005506">
    <property type="term" value="F:iron ion binding"/>
    <property type="evidence" value="ECO:0007669"/>
    <property type="project" value="InterPro"/>
</dbReference>
<dbReference type="Proteomes" id="UP000542125">
    <property type="component" value="Unassembled WGS sequence"/>
</dbReference>
<dbReference type="GO" id="GO:0051537">
    <property type="term" value="F:2 iron, 2 sulfur cluster binding"/>
    <property type="evidence" value="ECO:0007669"/>
    <property type="project" value="UniProtKB-KW"/>
</dbReference>
<evidence type="ECO:0000256" key="5">
    <source>
        <dbReference type="ARBA" id="ARBA00023004"/>
    </source>
</evidence>
<keyword evidence="4 8" id="KW-0560">Oxidoreductase</keyword>
<gene>
    <name evidence="8" type="ORF">FHW18_001073</name>
</gene>
<comment type="similarity">
    <text evidence="1">Belongs to the bacterial ring-hydroxylating dioxygenase alpha subunit family.</text>
</comment>
<accession>A0A7Y9IRS9</accession>
<dbReference type="Gene3D" id="2.102.10.10">
    <property type="entry name" value="Rieske [2Fe-2S] iron-sulphur domain"/>
    <property type="match status" value="1"/>
</dbReference>
<dbReference type="SUPFAM" id="SSF55961">
    <property type="entry name" value="Bet v1-like"/>
    <property type="match status" value="1"/>
</dbReference>
<proteinExistence type="inferred from homology"/>
<feature type="domain" description="Rieske" evidence="7">
    <location>
        <begin position="48"/>
        <end position="160"/>
    </location>
</feature>
<dbReference type="PANTHER" id="PTHR43756">
    <property type="entry name" value="CHOLINE MONOOXYGENASE, CHLOROPLASTIC"/>
    <property type="match status" value="1"/>
</dbReference>
<dbReference type="EC" id="1.14.13.-" evidence="8"/>
<dbReference type="Pfam" id="PF00848">
    <property type="entry name" value="Ring_hydroxyl_A"/>
    <property type="match status" value="1"/>
</dbReference>
<protein>
    <submittedName>
        <fullName evidence="8">Benzoate/toluate 1,2-dioxygenase alpha subunit/2,4,5-trichlorophenoxyacetic acid oxygenase 1</fullName>
        <ecNumber evidence="8">1.14.12.-</ecNumber>
        <ecNumber evidence="8">1.14.12.10</ecNumber>
        <ecNumber evidence="8">1.14.13.-</ecNumber>
    </submittedName>
</protein>
<evidence type="ECO:0000256" key="1">
    <source>
        <dbReference type="ARBA" id="ARBA00008751"/>
    </source>
</evidence>
<sequence>MISADTYERLKRCIDDRPDDAVFRVHRDVYTDPEIFELEQRYIFERTWSFIGLASQLPARNAFLTTQIGRVPVIITRGEDGQLHGFLNACRHKGAKIVVQEQGRQKYLTCPYHGWAYDCQGKNFHIKDEAAGNYGPAFDATNHDLLPIARLESYKGLIFACLIKDVPPLDAFLGDMKFFIDCYMDQGPEGMEFVPGRAVYSYRGNWKLQMDNGMDNYHLTSTHSSFLDVQAKRRDGGGNQDAKQFDWEKRNAQQGGTFLFAHGHSLNWLNQPEKEKRPIWPVIDEIRERVGETKAHWMLNLKNCVIFPNMQIADSTSLLIRTFRPLSANETEMRVYCLAPIGESPERRAWRLRQFEDFFNPSGFATPDDTVIYEDCQDGYQAGGSGATPGLFDYTQGNERGRGLFQRGANPTAETLGITPDFSVESNFVVQQEMCYLASYRAWHRLMMAGARSAGVALSAEGVTP</sequence>
<dbReference type="InterPro" id="IPR017941">
    <property type="entry name" value="Rieske_2Fe-2S"/>
</dbReference>
<dbReference type="PANTHER" id="PTHR43756:SF1">
    <property type="entry name" value="3-PHENYLPROPIONATE_CINNAMIC ACID DIOXYGENASE SUBUNIT ALPHA"/>
    <property type="match status" value="1"/>
</dbReference>
<name>A0A7Y9IRS9_9BURK</name>
<dbReference type="InterPro" id="IPR036922">
    <property type="entry name" value="Rieske_2Fe-2S_sf"/>
</dbReference>
<dbReference type="InterPro" id="IPR015879">
    <property type="entry name" value="Ring_hydroxy_dOase_asu_C_dom"/>
</dbReference>
<evidence type="ECO:0000313" key="8">
    <source>
        <dbReference type="EMBL" id="NYE81802.1"/>
    </source>
</evidence>
<dbReference type="EC" id="1.14.12.10" evidence="8"/>
<dbReference type="EC" id="1.14.12.-" evidence="8"/>
<evidence type="ECO:0000313" key="9">
    <source>
        <dbReference type="Proteomes" id="UP000542125"/>
    </source>
</evidence>